<reference evidence="2 3" key="1">
    <citation type="submission" date="2020-06" db="EMBL/GenBank/DDBJ databases">
        <authorList>
            <person name="Chanama M."/>
        </authorList>
    </citation>
    <scope>NUCLEOTIDE SEQUENCE [LARGE SCALE GENOMIC DNA]</scope>
    <source>
        <strain evidence="2 3">TBRC6557</strain>
    </source>
</reference>
<dbReference type="RefSeq" id="WP_175605316.1">
    <property type="nucleotide sequence ID" value="NZ_JABWGO010000013.1"/>
</dbReference>
<dbReference type="Gene3D" id="1.10.443.10">
    <property type="entry name" value="Intergrase catalytic core"/>
    <property type="match status" value="1"/>
</dbReference>
<evidence type="ECO:0000256" key="1">
    <source>
        <dbReference type="ARBA" id="ARBA00023172"/>
    </source>
</evidence>
<evidence type="ECO:0000313" key="2">
    <source>
        <dbReference type="EMBL" id="NUW45857.1"/>
    </source>
</evidence>
<dbReference type="GO" id="GO:0006310">
    <property type="term" value="P:DNA recombination"/>
    <property type="evidence" value="ECO:0007669"/>
    <property type="project" value="UniProtKB-KW"/>
</dbReference>
<protein>
    <recommendedName>
        <fullName evidence="4">Tyr recombinase domain-containing protein</fullName>
    </recommendedName>
</protein>
<gene>
    <name evidence="2" type="ORF">HT134_37945</name>
</gene>
<dbReference type="GO" id="GO:0003677">
    <property type="term" value="F:DNA binding"/>
    <property type="evidence" value="ECO:0007669"/>
    <property type="project" value="InterPro"/>
</dbReference>
<proteinExistence type="predicted"/>
<dbReference type="SUPFAM" id="SSF56349">
    <property type="entry name" value="DNA breaking-rejoining enzymes"/>
    <property type="match status" value="1"/>
</dbReference>
<dbReference type="GO" id="GO:0015074">
    <property type="term" value="P:DNA integration"/>
    <property type="evidence" value="ECO:0007669"/>
    <property type="project" value="InterPro"/>
</dbReference>
<evidence type="ECO:0000313" key="3">
    <source>
        <dbReference type="Proteomes" id="UP000546126"/>
    </source>
</evidence>
<dbReference type="EMBL" id="JABWGO010000013">
    <property type="protein sequence ID" value="NUW45857.1"/>
    <property type="molecule type" value="Genomic_DNA"/>
</dbReference>
<accession>A0A7Y6MFC9</accession>
<name>A0A7Y6MFC9_9ACTN</name>
<dbReference type="AlphaFoldDB" id="A0A7Y6MFC9"/>
<dbReference type="InterPro" id="IPR013762">
    <property type="entry name" value="Integrase-like_cat_sf"/>
</dbReference>
<dbReference type="InterPro" id="IPR011010">
    <property type="entry name" value="DNA_brk_join_enz"/>
</dbReference>
<keyword evidence="1" id="KW-0233">DNA recombination</keyword>
<sequence>MVVRREHLAVYAKDDPGILVFPAPKGGPLRRSGYNELAAWPCAVQAIGVDGLHVHHLRHTGNMIAAESGAGLKGLMARM</sequence>
<evidence type="ECO:0008006" key="4">
    <source>
        <dbReference type="Google" id="ProtNLM"/>
    </source>
</evidence>
<comment type="caution">
    <text evidence="2">The sequence shown here is derived from an EMBL/GenBank/DDBJ whole genome shotgun (WGS) entry which is preliminary data.</text>
</comment>
<keyword evidence="3" id="KW-1185">Reference proteome</keyword>
<organism evidence="2 3">
    <name type="scientific">Nonomuraea rhodomycinica</name>
    <dbReference type="NCBI Taxonomy" id="1712872"/>
    <lineage>
        <taxon>Bacteria</taxon>
        <taxon>Bacillati</taxon>
        <taxon>Actinomycetota</taxon>
        <taxon>Actinomycetes</taxon>
        <taxon>Streptosporangiales</taxon>
        <taxon>Streptosporangiaceae</taxon>
        <taxon>Nonomuraea</taxon>
    </lineage>
</organism>
<dbReference type="Proteomes" id="UP000546126">
    <property type="component" value="Unassembled WGS sequence"/>
</dbReference>